<dbReference type="GO" id="GO:0004842">
    <property type="term" value="F:ubiquitin-protein transferase activity"/>
    <property type="evidence" value="ECO:0007669"/>
    <property type="project" value="TreeGrafter"/>
</dbReference>
<dbReference type="PANTHER" id="PTHR24171:SF8">
    <property type="entry name" value="BRCA1-ASSOCIATED RING DOMAIN PROTEIN 1"/>
    <property type="match status" value="1"/>
</dbReference>
<evidence type="ECO:0000256" key="1">
    <source>
        <dbReference type="ARBA" id="ARBA00022737"/>
    </source>
</evidence>
<evidence type="ECO:0000256" key="2">
    <source>
        <dbReference type="ARBA" id="ARBA00023043"/>
    </source>
</evidence>
<dbReference type="InterPro" id="IPR036770">
    <property type="entry name" value="Ankyrin_rpt-contain_sf"/>
</dbReference>
<evidence type="ECO:0000256" key="3">
    <source>
        <dbReference type="PROSITE-ProRule" id="PRU00023"/>
    </source>
</evidence>
<dbReference type="PROSITE" id="PS50297">
    <property type="entry name" value="ANK_REP_REGION"/>
    <property type="match status" value="2"/>
</dbReference>
<evidence type="ECO:0000313" key="5">
    <source>
        <dbReference type="Proteomes" id="UP000699042"/>
    </source>
</evidence>
<keyword evidence="5" id="KW-1185">Reference proteome</keyword>
<dbReference type="EMBL" id="JAESDN010000018">
    <property type="protein sequence ID" value="KAG7040808.1"/>
    <property type="molecule type" value="Genomic_DNA"/>
</dbReference>
<dbReference type="Gene3D" id="1.25.40.20">
    <property type="entry name" value="Ankyrin repeat-containing domain"/>
    <property type="match status" value="2"/>
</dbReference>
<dbReference type="GO" id="GO:0085020">
    <property type="term" value="P:protein K6-linked ubiquitination"/>
    <property type="evidence" value="ECO:0007669"/>
    <property type="project" value="TreeGrafter"/>
</dbReference>
<feature type="repeat" description="ANK" evidence="3">
    <location>
        <begin position="82"/>
        <end position="114"/>
    </location>
</feature>
<dbReference type="InterPro" id="IPR002110">
    <property type="entry name" value="Ankyrin_rpt"/>
</dbReference>
<gene>
    <name evidence="4" type="ORF">JMJ77_009083</name>
</gene>
<reference evidence="4" key="1">
    <citation type="submission" date="2021-05" db="EMBL/GenBank/DDBJ databases">
        <title>Comparative genomics of three Colletotrichum scovillei strains and genetic complementation revealed genes involved fungal growth and virulence on chili pepper.</title>
        <authorList>
            <person name="Hsieh D.-K."/>
            <person name="Chuang S.-C."/>
            <person name="Chen C.-Y."/>
            <person name="Chao Y.-T."/>
            <person name="Lu M.-Y.J."/>
            <person name="Lee M.-H."/>
            <person name="Shih M.-C."/>
        </authorList>
    </citation>
    <scope>NUCLEOTIDE SEQUENCE</scope>
    <source>
        <strain evidence="4">Coll-153</strain>
    </source>
</reference>
<organism evidence="4 5">
    <name type="scientific">Colletotrichum scovillei</name>
    <dbReference type="NCBI Taxonomy" id="1209932"/>
    <lineage>
        <taxon>Eukaryota</taxon>
        <taxon>Fungi</taxon>
        <taxon>Dikarya</taxon>
        <taxon>Ascomycota</taxon>
        <taxon>Pezizomycotina</taxon>
        <taxon>Sordariomycetes</taxon>
        <taxon>Hypocreomycetidae</taxon>
        <taxon>Glomerellales</taxon>
        <taxon>Glomerellaceae</taxon>
        <taxon>Colletotrichum</taxon>
        <taxon>Colletotrichum acutatum species complex</taxon>
    </lineage>
</organism>
<sequence length="325" mass="36610">MPPAKTCTRFYNLISPVIFKHDIRQHYASSLHLSVKRNKIEGVAASLRHGADINQPDRSLMHIEEKMLSDHRFPDLGTPVETSLTALHWASLYGCTDLVHYLLESGADVHQRADMGFYHFFSHESYSLEKLETNGDDPHRVLFSVTIAEYISNLGRHGMGNVSDPLPLPMRANSLFFALKGSFSRANRCKWESAYVHPGQRNELYLDTFVDDDTTGSRLKIVKALIKAGSSLLTRERGKVHALHQACAYRDVEVARFLLEEMEVDPNTRDSKGDTSLHYVAASNYEFDPRTQKIVNLLIDKGAKVDAQNADGQSPADIGLYTEYK</sequence>
<dbReference type="SMART" id="SM00248">
    <property type="entry name" value="ANK"/>
    <property type="match status" value="4"/>
</dbReference>
<feature type="repeat" description="ANK" evidence="3">
    <location>
        <begin position="272"/>
        <end position="310"/>
    </location>
</feature>
<dbReference type="AlphaFoldDB" id="A0A9P7QQQ8"/>
<protein>
    <submittedName>
        <fullName evidence="4">Ankyrin repeat protein</fullName>
    </submittedName>
</protein>
<feature type="repeat" description="ANK" evidence="3">
    <location>
        <begin position="26"/>
        <end position="58"/>
    </location>
</feature>
<dbReference type="Pfam" id="PF00023">
    <property type="entry name" value="Ank"/>
    <property type="match status" value="1"/>
</dbReference>
<dbReference type="SUPFAM" id="SSF48403">
    <property type="entry name" value="Ankyrin repeat"/>
    <property type="match status" value="1"/>
</dbReference>
<dbReference type="PANTHER" id="PTHR24171">
    <property type="entry name" value="ANKYRIN REPEAT DOMAIN-CONTAINING PROTEIN 39-RELATED"/>
    <property type="match status" value="1"/>
</dbReference>
<comment type="caution">
    <text evidence="4">The sequence shown here is derived from an EMBL/GenBank/DDBJ whole genome shotgun (WGS) entry which is preliminary data.</text>
</comment>
<accession>A0A9P7QQQ8</accession>
<proteinExistence type="predicted"/>
<evidence type="ECO:0000313" key="4">
    <source>
        <dbReference type="EMBL" id="KAG7040808.1"/>
    </source>
</evidence>
<dbReference type="PROSITE" id="PS50088">
    <property type="entry name" value="ANK_REPEAT"/>
    <property type="match status" value="3"/>
</dbReference>
<dbReference type="Proteomes" id="UP000699042">
    <property type="component" value="Unassembled WGS sequence"/>
</dbReference>
<keyword evidence="1" id="KW-0677">Repeat</keyword>
<name>A0A9P7QQQ8_9PEZI</name>
<keyword evidence="2 3" id="KW-0040">ANK repeat</keyword>
<dbReference type="Pfam" id="PF12796">
    <property type="entry name" value="Ank_2"/>
    <property type="match status" value="1"/>
</dbReference>